<reference evidence="21 22" key="1">
    <citation type="submission" date="2019-04" db="EMBL/GenBank/DDBJ databases">
        <title>Flavobacterium sp. GS03.</title>
        <authorList>
            <person name="Kim H."/>
        </authorList>
    </citation>
    <scope>NUCLEOTIDE SEQUENCE [LARGE SCALE GENOMIC DNA]</scope>
    <source>
        <strain evidence="21 22">GS03</strain>
    </source>
</reference>
<dbReference type="PANTHER" id="PTHR21403:SF8">
    <property type="entry name" value="ATP PHOSPHORIBOSYLTRANSFERASE"/>
    <property type="match status" value="1"/>
</dbReference>
<dbReference type="SUPFAM" id="SSF54913">
    <property type="entry name" value="GlnB-like"/>
    <property type="match status" value="1"/>
</dbReference>
<dbReference type="FunFam" id="3.30.70.120:FF:000002">
    <property type="entry name" value="ATP phosphoribosyltransferase"/>
    <property type="match status" value="1"/>
</dbReference>
<keyword evidence="12 18" id="KW-0479">Metal-binding</keyword>
<dbReference type="EMBL" id="CP038810">
    <property type="protein sequence ID" value="QBZ97213.1"/>
    <property type="molecule type" value="Genomic_DNA"/>
</dbReference>
<dbReference type="InterPro" id="IPR001348">
    <property type="entry name" value="ATP_PRibTrfase_HisG"/>
</dbReference>
<dbReference type="SUPFAM" id="SSF53850">
    <property type="entry name" value="Periplasmic binding protein-like II"/>
    <property type="match status" value="1"/>
</dbReference>
<feature type="domain" description="Histidine biosynthesis HisG C-terminal" evidence="20">
    <location>
        <begin position="233"/>
        <end position="304"/>
    </location>
</feature>
<dbReference type="Gene3D" id="3.40.190.10">
    <property type="entry name" value="Periplasmic binding protein-like II"/>
    <property type="match status" value="2"/>
</dbReference>
<comment type="subcellular location">
    <subcellularLocation>
        <location evidence="3 18">Cytoplasm</location>
    </subcellularLocation>
</comment>
<evidence type="ECO:0000256" key="2">
    <source>
        <dbReference type="ARBA" id="ARBA00001946"/>
    </source>
</evidence>
<dbReference type="Proteomes" id="UP000296862">
    <property type="component" value="Chromosome"/>
</dbReference>
<feature type="domain" description="ATP phosphoribosyltransferase catalytic" evidence="19">
    <location>
        <begin position="73"/>
        <end position="227"/>
    </location>
</feature>
<dbReference type="AlphaFoldDB" id="A0A4P7PTJ7"/>
<sequence length="307" mass="34351">MYLDGFLFFSPPQYIQILSKSKMNTLKIAVQKSGRLSEKSLQLLEECGIKISNGERKLKAVAQNFPVEILFLRDDDIPQYVEQGVADIGILGENEVWEKDKQVTIIQQLGFAGCRMSLAIPKDEIYTDLNYFEGKRIATSYPKILTSFFTEKNITVFLEEISGSVEIATSIGLADAVFDIVSTGSTLLMNGLKEVATVNKSEAVLISNPNLTEENQAILNKLLFRIQSVRDGKQNKYILLNAPNSAIECICSLLPGMKSPTILPLVNKEWSSLHSVIKEDDYWEIIEQLKNLGAEGILIIPIEKMIR</sequence>
<evidence type="ECO:0000256" key="6">
    <source>
        <dbReference type="ARBA" id="ARBA00011946"/>
    </source>
</evidence>
<gene>
    <name evidence="18 21" type="primary">hisG</name>
    <name evidence="21" type="ORF">GS03_00699</name>
</gene>
<evidence type="ECO:0000256" key="1">
    <source>
        <dbReference type="ARBA" id="ARBA00000915"/>
    </source>
</evidence>
<evidence type="ECO:0000259" key="20">
    <source>
        <dbReference type="Pfam" id="PF08029"/>
    </source>
</evidence>
<keyword evidence="16 18" id="KW-0368">Histidine biosynthesis</keyword>
<dbReference type="Pfam" id="PF01634">
    <property type="entry name" value="HisG"/>
    <property type="match status" value="1"/>
</dbReference>
<comment type="function">
    <text evidence="17 18">Catalyzes the condensation of ATP and 5-phosphoribose 1-diphosphate to form N'-(5'-phosphoribosyl)-ATP (PR-ATP). Has a crucial role in the pathway because the rate of histidine biosynthesis seems to be controlled primarily by regulation of HisG enzymatic activity.</text>
</comment>
<evidence type="ECO:0000256" key="4">
    <source>
        <dbReference type="ARBA" id="ARBA00004667"/>
    </source>
</evidence>
<evidence type="ECO:0000313" key="21">
    <source>
        <dbReference type="EMBL" id="QBZ97213.1"/>
    </source>
</evidence>
<keyword evidence="14 18" id="KW-0067">ATP-binding</keyword>
<comment type="cofactor">
    <cofactor evidence="2 18">
        <name>Mg(2+)</name>
        <dbReference type="ChEBI" id="CHEBI:18420"/>
    </cofactor>
</comment>
<accession>A0A4P7PTJ7</accession>
<evidence type="ECO:0000256" key="12">
    <source>
        <dbReference type="ARBA" id="ARBA00022723"/>
    </source>
</evidence>
<comment type="pathway">
    <text evidence="4 18">Amino-acid biosynthesis; L-histidine biosynthesis; L-histidine from 5-phospho-alpha-D-ribose 1-diphosphate: step 1/9.</text>
</comment>
<dbReference type="GO" id="GO:0000105">
    <property type="term" value="P:L-histidine biosynthetic process"/>
    <property type="evidence" value="ECO:0007669"/>
    <property type="project" value="UniProtKB-UniRule"/>
</dbReference>
<dbReference type="InterPro" id="IPR013820">
    <property type="entry name" value="ATP_PRibTrfase_cat"/>
</dbReference>
<dbReference type="GO" id="GO:0005737">
    <property type="term" value="C:cytoplasm"/>
    <property type="evidence" value="ECO:0007669"/>
    <property type="project" value="UniProtKB-SubCell"/>
</dbReference>
<comment type="similarity">
    <text evidence="5 18">Belongs to the ATP phosphoribosyltransferase family. Long subfamily.</text>
</comment>
<dbReference type="NCBIfam" id="TIGR00070">
    <property type="entry name" value="hisG"/>
    <property type="match status" value="1"/>
</dbReference>
<dbReference type="HAMAP" id="MF_00079">
    <property type="entry name" value="HisG_Long"/>
    <property type="match status" value="1"/>
</dbReference>
<proteinExistence type="inferred from homology"/>
<evidence type="ECO:0000256" key="10">
    <source>
        <dbReference type="ARBA" id="ARBA00022676"/>
    </source>
</evidence>
<evidence type="ECO:0000256" key="18">
    <source>
        <dbReference type="HAMAP-Rule" id="MF_00079"/>
    </source>
</evidence>
<evidence type="ECO:0000256" key="8">
    <source>
        <dbReference type="ARBA" id="ARBA00022490"/>
    </source>
</evidence>
<keyword evidence="15 18" id="KW-0460">Magnesium</keyword>
<evidence type="ECO:0000256" key="13">
    <source>
        <dbReference type="ARBA" id="ARBA00022741"/>
    </source>
</evidence>
<dbReference type="InterPro" id="IPR015867">
    <property type="entry name" value="N-reg_PII/ATP_PRibTrfase_C"/>
</dbReference>
<dbReference type="GO" id="GO:0005524">
    <property type="term" value="F:ATP binding"/>
    <property type="evidence" value="ECO:0007669"/>
    <property type="project" value="UniProtKB-KW"/>
</dbReference>
<protein>
    <recommendedName>
        <fullName evidence="7 18">ATP phosphoribosyltransferase</fullName>
        <shortName evidence="18">ATP-PRT</shortName>
        <shortName evidence="18">ATP-PRTase</shortName>
        <ecNumber evidence="6 18">2.4.2.17</ecNumber>
    </recommendedName>
</protein>
<evidence type="ECO:0000256" key="5">
    <source>
        <dbReference type="ARBA" id="ARBA00007955"/>
    </source>
</evidence>
<dbReference type="NCBIfam" id="TIGR03455">
    <property type="entry name" value="HisG_C-term"/>
    <property type="match status" value="1"/>
</dbReference>
<evidence type="ECO:0000256" key="11">
    <source>
        <dbReference type="ARBA" id="ARBA00022679"/>
    </source>
</evidence>
<evidence type="ECO:0000259" key="19">
    <source>
        <dbReference type="Pfam" id="PF01634"/>
    </source>
</evidence>
<evidence type="ECO:0000313" key="22">
    <source>
        <dbReference type="Proteomes" id="UP000296862"/>
    </source>
</evidence>
<dbReference type="EC" id="2.4.2.17" evidence="6 18"/>
<keyword evidence="10 18" id="KW-0328">Glycosyltransferase</keyword>
<dbReference type="UniPathway" id="UPA00031">
    <property type="reaction ID" value="UER00006"/>
</dbReference>
<comment type="catalytic activity">
    <reaction evidence="1 18">
        <text>1-(5-phospho-beta-D-ribosyl)-ATP + diphosphate = 5-phospho-alpha-D-ribose 1-diphosphate + ATP</text>
        <dbReference type="Rhea" id="RHEA:18473"/>
        <dbReference type="ChEBI" id="CHEBI:30616"/>
        <dbReference type="ChEBI" id="CHEBI:33019"/>
        <dbReference type="ChEBI" id="CHEBI:58017"/>
        <dbReference type="ChEBI" id="CHEBI:73183"/>
        <dbReference type="EC" id="2.4.2.17"/>
    </reaction>
</comment>
<evidence type="ECO:0000256" key="15">
    <source>
        <dbReference type="ARBA" id="ARBA00022842"/>
    </source>
</evidence>
<keyword evidence="8 18" id="KW-0963">Cytoplasm</keyword>
<dbReference type="FunFam" id="3.40.190.10:FF:000008">
    <property type="entry name" value="ATP phosphoribosyltransferase"/>
    <property type="match status" value="1"/>
</dbReference>
<dbReference type="GO" id="GO:0003879">
    <property type="term" value="F:ATP phosphoribosyltransferase activity"/>
    <property type="evidence" value="ECO:0007669"/>
    <property type="project" value="UniProtKB-UniRule"/>
</dbReference>
<comment type="activity regulation">
    <text evidence="18">Feedback inhibited by histidine.</text>
</comment>
<evidence type="ECO:0000256" key="9">
    <source>
        <dbReference type="ARBA" id="ARBA00022605"/>
    </source>
</evidence>
<evidence type="ECO:0000256" key="3">
    <source>
        <dbReference type="ARBA" id="ARBA00004496"/>
    </source>
</evidence>
<evidence type="ECO:0000256" key="16">
    <source>
        <dbReference type="ARBA" id="ARBA00023102"/>
    </source>
</evidence>
<dbReference type="InterPro" id="IPR018198">
    <property type="entry name" value="ATP_PRibTrfase_CS"/>
</dbReference>
<keyword evidence="9 18" id="KW-0028">Amino-acid biosynthesis</keyword>
<dbReference type="Pfam" id="PF08029">
    <property type="entry name" value="HisG_C"/>
    <property type="match status" value="1"/>
</dbReference>
<name>A0A4P7PTJ7_9FLAO</name>
<dbReference type="InterPro" id="IPR020621">
    <property type="entry name" value="ATP-PRT_HisG_long"/>
</dbReference>
<dbReference type="KEGG" id="fsn:GS03_00699"/>
<evidence type="ECO:0000256" key="17">
    <source>
        <dbReference type="ARBA" id="ARBA00024861"/>
    </source>
</evidence>
<evidence type="ECO:0000256" key="14">
    <source>
        <dbReference type="ARBA" id="ARBA00022840"/>
    </source>
</evidence>
<dbReference type="GO" id="GO:0000287">
    <property type="term" value="F:magnesium ion binding"/>
    <property type="evidence" value="ECO:0007669"/>
    <property type="project" value="UniProtKB-UniRule"/>
</dbReference>
<keyword evidence="11 18" id="KW-0808">Transferase</keyword>
<dbReference type="PANTHER" id="PTHR21403">
    <property type="entry name" value="ATP PHOSPHORIBOSYLTRANSFERASE ATP-PRTASE"/>
    <property type="match status" value="1"/>
</dbReference>
<dbReference type="InterPro" id="IPR011322">
    <property type="entry name" value="N-reg_PII-like_a/b"/>
</dbReference>
<keyword evidence="13 18" id="KW-0547">Nucleotide-binding</keyword>
<dbReference type="InterPro" id="IPR013115">
    <property type="entry name" value="HisG_C"/>
</dbReference>
<keyword evidence="22" id="KW-1185">Reference proteome</keyword>
<organism evidence="21 22">
    <name type="scientific">Flavobacterium sangjuense</name>
    <dbReference type="NCBI Taxonomy" id="2518177"/>
    <lineage>
        <taxon>Bacteria</taxon>
        <taxon>Pseudomonadati</taxon>
        <taxon>Bacteroidota</taxon>
        <taxon>Flavobacteriia</taxon>
        <taxon>Flavobacteriales</taxon>
        <taxon>Flavobacteriaceae</taxon>
        <taxon>Flavobacterium</taxon>
    </lineage>
</organism>
<evidence type="ECO:0000256" key="7">
    <source>
        <dbReference type="ARBA" id="ARBA00020998"/>
    </source>
</evidence>
<dbReference type="PROSITE" id="PS01316">
    <property type="entry name" value="ATP_P_PHORIBOSYLTR"/>
    <property type="match status" value="1"/>
</dbReference>
<dbReference type="Gene3D" id="3.30.70.120">
    <property type="match status" value="1"/>
</dbReference>